<feature type="region of interest" description="Disordered" evidence="1">
    <location>
        <begin position="1"/>
        <end position="24"/>
    </location>
</feature>
<comment type="caution">
    <text evidence="2">The sequence shown here is derived from an EMBL/GenBank/DDBJ whole genome shotgun (WGS) entry which is preliminary data.</text>
</comment>
<evidence type="ECO:0000313" key="2">
    <source>
        <dbReference type="EMBL" id="MDK1684043.1"/>
    </source>
</evidence>
<dbReference type="RefSeq" id="WP_284067094.1">
    <property type="nucleotide sequence ID" value="NZ_JASKNE010000001.1"/>
</dbReference>
<sequence length="518" mass="57890">MSTSLDGLQFPINPSSNKPSTSQTGKEIIAEALSIVDHKSSMNALAEKNWRKHYPVYFKALVEQGIRNISNPITIAKQGLHKAHHSFDFYRNGQRYLLKDIMKDIDTAPLYTVQLKGESESAPEWYVPYKGQKLQGQALLDQIQIWQDAGIIEPSHADALRAAHAHPEWFDLSDRTMVLFGAGSEAGPLTWLSKWKANIVAVDLPNSRVWDRILKTIQQGNATLYAPCAEKLEEGTPTATLKEKLGADLLTQTPEIAHWLIQSEHQLDLAAIAYLDGEKHVRVSMAMDSIMQYVSEQKADTSLMFMCTPTDVYAIPKEVVDASTLKLLTRSKSQRMISESISMISAQHFFKKNLDALILCENGHDYGIADCLVVEQGPNYALAKRIQQWRATLARHYGQRVSINIAPSTTTHSVTKNPLLKAAFNGASLFDVESFEPETTNALMAALWIYDLRNPESVANPETPLDHPLELMMKGANHGGLWRVAYLARTALPFAALYGFANEKLPLKKMFGLFKNKK</sequence>
<evidence type="ECO:0000313" key="3">
    <source>
        <dbReference type="Proteomes" id="UP001241935"/>
    </source>
</evidence>
<evidence type="ECO:0000256" key="1">
    <source>
        <dbReference type="SAM" id="MobiDB-lite"/>
    </source>
</evidence>
<protein>
    <submittedName>
        <fullName evidence="2">Uncharacterized protein</fullName>
    </submittedName>
</protein>
<name>A0AAW6UV74_9GAMM</name>
<dbReference type="Proteomes" id="UP001241935">
    <property type="component" value="Unassembled WGS sequence"/>
</dbReference>
<reference evidence="2" key="1">
    <citation type="submission" date="2023-04" db="EMBL/GenBank/DDBJ databases">
        <title>The environmental microbiomes in feedlot watering bowls are a reservoir of florfenicol resistance for bovine respiratory disease pathogens.</title>
        <authorList>
            <person name="Kos D.W."/>
            <person name="Ruzzini A.C."/>
            <person name="Schreiner B."/>
            <person name="Jelinski M.D."/>
        </authorList>
    </citation>
    <scope>NUCLEOTIDE SEQUENCE</scope>
    <source>
        <strain evidence="2">WB3</strain>
    </source>
</reference>
<organism evidence="2 3">
    <name type="scientific">Acinetobacter terrestris</name>
    <dbReference type="NCBI Taxonomy" id="2529843"/>
    <lineage>
        <taxon>Bacteria</taxon>
        <taxon>Pseudomonadati</taxon>
        <taxon>Pseudomonadota</taxon>
        <taxon>Gammaproteobacteria</taxon>
        <taxon>Moraxellales</taxon>
        <taxon>Moraxellaceae</taxon>
        <taxon>Acinetobacter</taxon>
        <taxon>Acinetobacter Taxon 24</taxon>
    </lineage>
</organism>
<gene>
    <name evidence="2" type="ORF">QOR41_09310</name>
</gene>
<dbReference type="AlphaFoldDB" id="A0AAW6UV74"/>
<dbReference type="EMBL" id="JASKNE010000001">
    <property type="protein sequence ID" value="MDK1684043.1"/>
    <property type="molecule type" value="Genomic_DNA"/>
</dbReference>
<accession>A0AAW6UV74</accession>
<proteinExistence type="predicted"/>